<keyword evidence="5" id="KW-0472">Membrane</keyword>
<keyword evidence="7" id="KW-0325">Glycoprotein</keyword>
<sequence length="198" mass="21440">MRDAIEGMNGHSLDGRNITVNEAQSRGNGGGGGGGGGYSRGGGSKIEEDSLILTQINQSHGFCSGFRILNLMMMKSILGPLLNLPSQLNVLDLHFNQIQGQLPSLPPLVQYLDFSMNNFSSVIPTSIGISLTYTIFLSLSSNNFHGDIPQSLCNATYIQVLDLSNNSLSGTIPQCFYAMSETLRGFESKEKQPLWHNP</sequence>
<dbReference type="SUPFAM" id="SSF52058">
    <property type="entry name" value="L domain-like"/>
    <property type="match status" value="1"/>
</dbReference>
<feature type="compositionally biased region" description="Gly residues" evidence="8">
    <location>
        <begin position="27"/>
        <end position="40"/>
    </location>
</feature>
<organism evidence="9">
    <name type="scientific">Fagus sylvatica</name>
    <name type="common">Beechnut</name>
    <dbReference type="NCBI Taxonomy" id="28930"/>
    <lineage>
        <taxon>Eukaryota</taxon>
        <taxon>Viridiplantae</taxon>
        <taxon>Streptophyta</taxon>
        <taxon>Embryophyta</taxon>
        <taxon>Tracheophyta</taxon>
        <taxon>Spermatophyta</taxon>
        <taxon>Magnoliopsida</taxon>
        <taxon>eudicotyledons</taxon>
        <taxon>Gunneridae</taxon>
        <taxon>Pentapetalae</taxon>
        <taxon>rosids</taxon>
        <taxon>fabids</taxon>
        <taxon>Fagales</taxon>
        <taxon>Fagaceae</taxon>
        <taxon>Fagus</taxon>
    </lineage>
</organism>
<dbReference type="EMBL" id="OIVN01001301">
    <property type="protein sequence ID" value="SPC92335.1"/>
    <property type="molecule type" value="Genomic_DNA"/>
</dbReference>
<evidence type="ECO:0000256" key="1">
    <source>
        <dbReference type="ARBA" id="ARBA00004479"/>
    </source>
</evidence>
<dbReference type="GO" id="GO:0016020">
    <property type="term" value="C:membrane"/>
    <property type="evidence" value="ECO:0007669"/>
    <property type="project" value="UniProtKB-SubCell"/>
</dbReference>
<dbReference type="Gene3D" id="3.80.10.10">
    <property type="entry name" value="Ribonuclease Inhibitor"/>
    <property type="match status" value="1"/>
</dbReference>
<accession>A0A2N9FYY2</accession>
<dbReference type="GO" id="GO:0003676">
    <property type="term" value="F:nucleic acid binding"/>
    <property type="evidence" value="ECO:0007669"/>
    <property type="project" value="InterPro"/>
</dbReference>
<dbReference type="Pfam" id="PF00560">
    <property type="entry name" value="LRR_1"/>
    <property type="match status" value="4"/>
</dbReference>
<proteinExistence type="predicted"/>
<reference evidence="9" key="1">
    <citation type="submission" date="2018-02" db="EMBL/GenBank/DDBJ databases">
        <authorList>
            <person name="Cohen D.B."/>
            <person name="Kent A.D."/>
        </authorList>
    </citation>
    <scope>NUCLEOTIDE SEQUENCE</scope>
</reference>
<keyword evidence="4" id="KW-1133">Transmembrane helix</keyword>
<comment type="subcellular location">
    <subcellularLocation>
        <location evidence="1">Membrane</location>
        <topology evidence="1">Single-pass type I membrane protein</topology>
    </subcellularLocation>
</comment>
<evidence type="ECO:0000256" key="7">
    <source>
        <dbReference type="ARBA" id="ARBA00023180"/>
    </source>
</evidence>
<dbReference type="Gene3D" id="3.30.70.330">
    <property type="match status" value="1"/>
</dbReference>
<evidence type="ECO:0000313" key="9">
    <source>
        <dbReference type="EMBL" id="SPC92335.1"/>
    </source>
</evidence>
<dbReference type="SUPFAM" id="SSF54928">
    <property type="entry name" value="RNA-binding domain, RBD"/>
    <property type="match status" value="1"/>
</dbReference>
<dbReference type="InterPro" id="IPR032675">
    <property type="entry name" value="LRR_dom_sf"/>
</dbReference>
<protein>
    <recommendedName>
        <fullName evidence="10">RRM domain-containing protein</fullName>
    </recommendedName>
</protein>
<name>A0A2N9FYY2_FAGSY</name>
<feature type="region of interest" description="Disordered" evidence="8">
    <location>
        <begin position="1"/>
        <end position="40"/>
    </location>
</feature>
<dbReference type="PANTHER" id="PTHR48063">
    <property type="entry name" value="LRR RECEPTOR-LIKE KINASE"/>
    <property type="match status" value="1"/>
</dbReference>
<evidence type="ECO:0008006" key="10">
    <source>
        <dbReference type="Google" id="ProtNLM"/>
    </source>
</evidence>
<dbReference type="InterPro" id="IPR001611">
    <property type="entry name" value="Leu-rich_rpt"/>
</dbReference>
<evidence type="ECO:0000256" key="8">
    <source>
        <dbReference type="SAM" id="MobiDB-lite"/>
    </source>
</evidence>
<keyword evidence="6" id="KW-0675">Receptor</keyword>
<evidence type="ECO:0000256" key="2">
    <source>
        <dbReference type="ARBA" id="ARBA00022692"/>
    </source>
</evidence>
<gene>
    <name evidence="9" type="ORF">FSB_LOCUS20217</name>
</gene>
<evidence type="ECO:0000256" key="5">
    <source>
        <dbReference type="ARBA" id="ARBA00023136"/>
    </source>
</evidence>
<dbReference type="InterPro" id="IPR012677">
    <property type="entry name" value="Nucleotide-bd_a/b_plait_sf"/>
</dbReference>
<evidence type="ECO:0000256" key="4">
    <source>
        <dbReference type="ARBA" id="ARBA00022989"/>
    </source>
</evidence>
<dbReference type="InterPro" id="IPR035979">
    <property type="entry name" value="RBD_domain_sf"/>
</dbReference>
<dbReference type="PANTHER" id="PTHR48063:SF112">
    <property type="entry name" value="RECEPTOR LIKE PROTEIN 30-LIKE"/>
    <property type="match status" value="1"/>
</dbReference>
<dbReference type="AlphaFoldDB" id="A0A2N9FYY2"/>
<evidence type="ECO:0000256" key="3">
    <source>
        <dbReference type="ARBA" id="ARBA00022729"/>
    </source>
</evidence>
<keyword evidence="3" id="KW-0732">Signal</keyword>
<keyword evidence="2" id="KW-0812">Transmembrane</keyword>
<evidence type="ECO:0000256" key="6">
    <source>
        <dbReference type="ARBA" id="ARBA00023170"/>
    </source>
</evidence>
<dbReference type="InterPro" id="IPR046956">
    <property type="entry name" value="RLP23-like"/>
</dbReference>
<dbReference type="PROSITE" id="PS51450">
    <property type="entry name" value="LRR"/>
    <property type="match status" value="1"/>
</dbReference>